<gene>
    <name evidence="2" type="ORF">METZ01_LOCUS517291</name>
</gene>
<feature type="non-terminal residue" evidence="2">
    <location>
        <position position="1"/>
    </location>
</feature>
<dbReference type="InterPro" id="IPR026444">
    <property type="entry name" value="Secre_tail"/>
</dbReference>
<reference evidence="2" key="1">
    <citation type="submission" date="2018-05" db="EMBL/GenBank/DDBJ databases">
        <authorList>
            <person name="Lanie J.A."/>
            <person name="Ng W.-L."/>
            <person name="Kazmierczak K.M."/>
            <person name="Andrzejewski T.M."/>
            <person name="Davidsen T.M."/>
            <person name="Wayne K.J."/>
            <person name="Tettelin H."/>
            <person name="Glass J.I."/>
            <person name="Rusch D."/>
            <person name="Podicherti R."/>
            <person name="Tsui H.-C.T."/>
            <person name="Winkler M.E."/>
        </authorList>
    </citation>
    <scope>NUCLEOTIDE SEQUENCE</scope>
</reference>
<dbReference type="NCBIfam" id="TIGR04183">
    <property type="entry name" value="Por_Secre_tail"/>
    <property type="match status" value="1"/>
</dbReference>
<proteinExistence type="predicted"/>
<feature type="domain" description="Secretion system C-terminal sorting" evidence="1">
    <location>
        <begin position="104"/>
        <end position="180"/>
    </location>
</feature>
<organism evidence="2">
    <name type="scientific">marine metagenome</name>
    <dbReference type="NCBI Taxonomy" id="408172"/>
    <lineage>
        <taxon>unclassified sequences</taxon>
        <taxon>metagenomes</taxon>
        <taxon>ecological metagenomes</taxon>
    </lineage>
</organism>
<evidence type="ECO:0000313" key="2">
    <source>
        <dbReference type="EMBL" id="SVE64437.1"/>
    </source>
</evidence>
<name>A0A383F5Q3_9ZZZZ</name>
<sequence>QIGYPFDENTKNGFTDEQYANIKKSLELDYTLCTAQGACNEGSSIQQGINTDYLLRSDTTSCYYGSNSSPTAHDCFVKGECVYDCDVASINENLVPQKFEISHIYPNPFNPVTTIQYSLPENTDVQISIYDIKGRLITSLINEFQIAGYHSIKWEASNYSSSIYLLNLSAGEFTKTHKLVLIK</sequence>
<accession>A0A383F5Q3</accession>
<dbReference type="EMBL" id="UINC01231762">
    <property type="protein sequence ID" value="SVE64437.1"/>
    <property type="molecule type" value="Genomic_DNA"/>
</dbReference>
<dbReference type="AlphaFoldDB" id="A0A383F5Q3"/>
<protein>
    <recommendedName>
        <fullName evidence="1">Secretion system C-terminal sorting domain-containing protein</fullName>
    </recommendedName>
</protein>
<dbReference type="Gene3D" id="2.60.40.4070">
    <property type="match status" value="1"/>
</dbReference>
<dbReference type="Pfam" id="PF18962">
    <property type="entry name" value="Por_Secre_tail"/>
    <property type="match status" value="1"/>
</dbReference>
<evidence type="ECO:0000259" key="1">
    <source>
        <dbReference type="Pfam" id="PF18962"/>
    </source>
</evidence>